<dbReference type="InterPro" id="IPR008962">
    <property type="entry name" value="PapD-like_sf"/>
</dbReference>
<keyword evidence="13" id="KW-1185">Reference proteome</keyword>
<accession>A0ABQ6QDS2</accession>
<evidence type="ECO:0000259" key="10">
    <source>
        <dbReference type="Pfam" id="PF00345"/>
    </source>
</evidence>
<dbReference type="InterPro" id="IPR016148">
    <property type="entry name" value="Pili_assmbl_chaperone_C"/>
</dbReference>
<dbReference type="PRINTS" id="PR00969">
    <property type="entry name" value="CHAPERONPILI"/>
</dbReference>
<dbReference type="Gene3D" id="2.60.40.10">
    <property type="entry name" value="Immunoglobulins"/>
    <property type="match status" value="2"/>
</dbReference>
<organism evidence="12 13">
    <name type="scientific">Stenotrophomonas sepilia</name>
    <dbReference type="NCBI Taxonomy" id="2860290"/>
    <lineage>
        <taxon>Bacteria</taxon>
        <taxon>Pseudomonadati</taxon>
        <taxon>Pseudomonadota</taxon>
        <taxon>Gammaproteobacteria</taxon>
        <taxon>Lysobacterales</taxon>
        <taxon>Lysobacteraceae</taxon>
        <taxon>Stenotrophomonas</taxon>
        <taxon>Stenotrophomonas maltophilia group</taxon>
    </lineage>
</organism>
<comment type="subcellular location">
    <subcellularLocation>
        <location evidence="1 8">Periplasm</location>
    </subcellularLocation>
</comment>
<dbReference type="SUPFAM" id="SSF49584">
    <property type="entry name" value="Periplasmic chaperone C-domain"/>
    <property type="match status" value="1"/>
</dbReference>
<keyword evidence="6 8" id="KW-0143">Chaperone</keyword>
<comment type="caution">
    <text evidence="12">The sequence shown here is derived from an EMBL/GenBank/DDBJ whole genome shotgun (WGS) entry which is preliminary data.</text>
</comment>
<dbReference type="InterPro" id="IPR050643">
    <property type="entry name" value="Periplasmic_pilus_chap"/>
</dbReference>
<keyword evidence="4 9" id="KW-0732">Signal</keyword>
<dbReference type="InterPro" id="IPR001829">
    <property type="entry name" value="Pili_assmbl_chaperone_bac"/>
</dbReference>
<name>A0ABQ6QDS2_9GAMM</name>
<dbReference type="Pfam" id="PF00345">
    <property type="entry name" value="PapD_N"/>
    <property type="match status" value="1"/>
</dbReference>
<dbReference type="InterPro" id="IPR013783">
    <property type="entry name" value="Ig-like_fold"/>
</dbReference>
<feature type="chain" id="PRO_5045355681" evidence="9">
    <location>
        <begin position="27"/>
        <end position="250"/>
    </location>
</feature>
<gene>
    <name evidence="12" type="ORF">STENOSP10_25530</name>
</gene>
<dbReference type="PANTHER" id="PTHR30251">
    <property type="entry name" value="PILUS ASSEMBLY CHAPERONE"/>
    <property type="match status" value="1"/>
</dbReference>
<evidence type="ECO:0000256" key="7">
    <source>
        <dbReference type="ARBA" id="ARBA00023319"/>
    </source>
</evidence>
<dbReference type="SUPFAM" id="SSF49354">
    <property type="entry name" value="PapD-like"/>
    <property type="match status" value="1"/>
</dbReference>
<feature type="signal peptide" evidence="9">
    <location>
        <begin position="1"/>
        <end position="26"/>
    </location>
</feature>
<evidence type="ECO:0000256" key="8">
    <source>
        <dbReference type="RuleBase" id="RU003918"/>
    </source>
</evidence>
<evidence type="ECO:0000313" key="12">
    <source>
        <dbReference type="EMBL" id="GMR28333.1"/>
    </source>
</evidence>
<evidence type="ECO:0000259" key="11">
    <source>
        <dbReference type="Pfam" id="PF02753"/>
    </source>
</evidence>
<keyword evidence="3" id="KW-1029">Fimbrium biogenesis</keyword>
<dbReference type="InterPro" id="IPR018046">
    <property type="entry name" value="Pili_assmbl_chaperone_CS"/>
</dbReference>
<sequence>MNFTHRALLCCALAAPSLLAGFNADARVVVEGNRVIYTEGTKELSVRTQNAGKGPVLVQAWVSAYGARTSPADSDAPFVILPPVVRIDEGKHQVFRLRFLGDDLPADRESVFTLNLAEIPASPVGEAASTAVLNIVLRNRLKLFYRPQSISKLHASDAIEGLRWSVVSEGQRWALEAKNDSPFHVSTVSASVTVNGRSTAASNVDMLRPYGAQRFPLPGTFSAASSGNVTFKYINDHGGVVERTMPLTTH</sequence>
<evidence type="ECO:0000256" key="2">
    <source>
        <dbReference type="ARBA" id="ARBA00007399"/>
    </source>
</evidence>
<keyword evidence="7" id="KW-0393">Immunoglobulin domain</keyword>
<dbReference type="RefSeq" id="WP_338167863.1">
    <property type="nucleotide sequence ID" value="NZ_BTRJ01000026.1"/>
</dbReference>
<protein>
    <submittedName>
        <fullName evidence="12">Fimbria/pilus periplasmic chaperone</fullName>
    </submittedName>
</protein>
<dbReference type="Pfam" id="PF02753">
    <property type="entry name" value="PapD_C"/>
    <property type="match status" value="1"/>
</dbReference>
<evidence type="ECO:0000313" key="13">
    <source>
        <dbReference type="Proteomes" id="UP001306668"/>
    </source>
</evidence>
<evidence type="ECO:0000256" key="5">
    <source>
        <dbReference type="ARBA" id="ARBA00022764"/>
    </source>
</evidence>
<dbReference type="EMBL" id="BTRJ01000026">
    <property type="protein sequence ID" value="GMR28333.1"/>
    <property type="molecule type" value="Genomic_DNA"/>
</dbReference>
<evidence type="ECO:0000256" key="9">
    <source>
        <dbReference type="SAM" id="SignalP"/>
    </source>
</evidence>
<reference evidence="13" key="1">
    <citation type="submission" date="2023-07" db="EMBL/GenBank/DDBJ databases">
        <title>Genome sequence of Stenotrophomonas sp. Alg010 isolated from Sargassum waste.</title>
        <authorList>
            <person name="Mohapatra"/>
            <person name="B.R."/>
        </authorList>
    </citation>
    <scope>NUCLEOTIDE SEQUENCE [LARGE SCALE GENOMIC DNA]</scope>
    <source>
        <strain evidence="13">Alg010</strain>
    </source>
</reference>
<dbReference type="InterPro" id="IPR016147">
    <property type="entry name" value="Pili_assmbl_chaperone_N"/>
</dbReference>
<feature type="domain" description="Pili assembly chaperone C-terminal" evidence="11">
    <location>
        <begin position="178"/>
        <end position="241"/>
    </location>
</feature>
<evidence type="ECO:0000256" key="1">
    <source>
        <dbReference type="ARBA" id="ARBA00004418"/>
    </source>
</evidence>
<keyword evidence="5" id="KW-0574">Periplasm</keyword>
<dbReference type="InterPro" id="IPR036316">
    <property type="entry name" value="Pili_assmbl_chap_C_dom_sf"/>
</dbReference>
<evidence type="ECO:0000256" key="6">
    <source>
        <dbReference type="ARBA" id="ARBA00023186"/>
    </source>
</evidence>
<feature type="domain" description="Pili assembly chaperone N-terminal" evidence="10">
    <location>
        <begin position="28"/>
        <end position="150"/>
    </location>
</feature>
<proteinExistence type="inferred from homology"/>
<comment type="similarity">
    <text evidence="2 8">Belongs to the periplasmic pilus chaperone family.</text>
</comment>
<dbReference type="PANTHER" id="PTHR30251:SF2">
    <property type="entry name" value="FIMBRIAL CHAPERONE YADV-RELATED"/>
    <property type="match status" value="1"/>
</dbReference>
<evidence type="ECO:0000256" key="3">
    <source>
        <dbReference type="ARBA" id="ARBA00022558"/>
    </source>
</evidence>
<dbReference type="PROSITE" id="PS00635">
    <property type="entry name" value="PILI_CHAPERONE"/>
    <property type="match status" value="1"/>
</dbReference>
<dbReference type="Proteomes" id="UP001306668">
    <property type="component" value="Unassembled WGS sequence"/>
</dbReference>
<evidence type="ECO:0000256" key="4">
    <source>
        <dbReference type="ARBA" id="ARBA00022729"/>
    </source>
</evidence>